<keyword evidence="4 8" id="KW-0812">Transmembrane</keyword>
<sequence>MKNSSEAEYLLKRNINTTYSNTLKPLLNGFLTGQYYALLRYCISFCDARLLQSLNNNNDPNRNNMLNFFKMANIQVLKKDLLCGATYTTASFGVFEILTNKLRATNNGKPLSLYQEACCGLVSGATAATVWQPLKLASLRNDPQSFSYRNVFGNLYHIVRNEGALALWKGSGLYMGTLMAANMGMLASYNRSLSYLMEKKRLHKSDAQLSASIISGFFYAAFSHPCIYVKVVKDYVQMKCGSPKKDAYMKIPRYISGILTPHSGFDFYTGFVHYFKRSVVFCVVQWWIFETIRSTDQEKRSG</sequence>
<dbReference type="InterPro" id="IPR023395">
    <property type="entry name" value="MCP_dom_sf"/>
</dbReference>
<name>A0AAV6XX75_9LAMI</name>
<protein>
    <recommendedName>
        <fullName evidence="13">Mitochondrial carrier protein</fullName>
    </recommendedName>
</protein>
<evidence type="ECO:0000256" key="8">
    <source>
        <dbReference type="PROSITE-ProRule" id="PRU00282"/>
    </source>
</evidence>
<evidence type="ECO:0000256" key="6">
    <source>
        <dbReference type="ARBA" id="ARBA00022989"/>
    </source>
</evidence>
<dbReference type="Proteomes" id="UP000826271">
    <property type="component" value="Unassembled WGS sequence"/>
</dbReference>
<evidence type="ECO:0000256" key="4">
    <source>
        <dbReference type="ARBA" id="ARBA00022692"/>
    </source>
</evidence>
<dbReference type="InterPro" id="IPR050391">
    <property type="entry name" value="Mito_Metabolite_Transporter"/>
</dbReference>
<feature type="transmembrane region" description="Helical" evidence="10">
    <location>
        <begin position="172"/>
        <end position="189"/>
    </location>
</feature>
<evidence type="ECO:0000313" key="12">
    <source>
        <dbReference type="Proteomes" id="UP000826271"/>
    </source>
</evidence>
<evidence type="ECO:0000256" key="3">
    <source>
        <dbReference type="ARBA" id="ARBA00022448"/>
    </source>
</evidence>
<keyword evidence="7 8" id="KW-0472">Membrane</keyword>
<comment type="subcellular location">
    <subcellularLocation>
        <location evidence="1">Membrane</location>
        <topology evidence="1">Multi-pass membrane protein</topology>
    </subcellularLocation>
</comment>
<evidence type="ECO:0000256" key="1">
    <source>
        <dbReference type="ARBA" id="ARBA00004141"/>
    </source>
</evidence>
<dbReference type="InterPro" id="IPR018108">
    <property type="entry name" value="MCP_transmembrane"/>
</dbReference>
<keyword evidence="12" id="KW-1185">Reference proteome</keyword>
<dbReference type="Gene3D" id="1.50.40.10">
    <property type="entry name" value="Mitochondrial carrier domain"/>
    <property type="match status" value="1"/>
</dbReference>
<feature type="repeat" description="Solcar" evidence="8">
    <location>
        <begin position="111"/>
        <end position="195"/>
    </location>
</feature>
<gene>
    <name evidence="11" type="ORF">BUALT_Bualt02G0014700</name>
</gene>
<keyword evidence="6 10" id="KW-1133">Transmembrane helix</keyword>
<organism evidence="11 12">
    <name type="scientific">Buddleja alternifolia</name>
    <dbReference type="NCBI Taxonomy" id="168488"/>
    <lineage>
        <taxon>Eukaryota</taxon>
        <taxon>Viridiplantae</taxon>
        <taxon>Streptophyta</taxon>
        <taxon>Embryophyta</taxon>
        <taxon>Tracheophyta</taxon>
        <taxon>Spermatophyta</taxon>
        <taxon>Magnoliopsida</taxon>
        <taxon>eudicotyledons</taxon>
        <taxon>Gunneridae</taxon>
        <taxon>Pentapetalae</taxon>
        <taxon>asterids</taxon>
        <taxon>lamiids</taxon>
        <taxon>Lamiales</taxon>
        <taxon>Scrophulariaceae</taxon>
        <taxon>Buddlejeae</taxon>
        <taxon>Buddleja</taxon>
    </lineage>
</organism>
<evidence type="ECO:0000256" key="2">
    <source>
        <dbReference type="ARBA" id="ARBA00006375"/>
    </source>
</evidence>
<evidence type="ECO:0000256" key="9">
    <source>
        <dbReference type="RuleBase" id="RU000488"/>
    </source>
</evidence>
<dbReference type="SUPFAM" id="SSF103506">
    <property type="entry name" value="Mitochondrial carrier"/>
    <property type="match status" value="1"/>
</dbReference>
<evidence type="ECO:0000256" key="7">
    <source>
        <dbReference type="ARBA" id="ARBA00023136"/>
    </source>
</evidence>
<comment type="caution">
    <text evidence="11">The sequence shown here is derived from an EMBL/GenBank/DDBJ whole genome shotgun (WGS) entry which is preliminary data.</text>
</comment>
<comment type="similarity">
    <text evidence="2 9">Belongs to the mitochondrial carrier (TC 2.A.29) family.</text>
</comment>
<dbReference type="Pfam" id="PF00153">
    <property type="entry name" value="Mito_carr"/>
    <property type="match status" value="1"/>
</dbReference>
<keyword evidence="3 9" id="KW-0813">Transport</keyword>
<reference evidence="11" key="1">
    <citation type="submission" date="2019-10" db="EMBL/GenBank/DDBJ databases">
        <authorList>
            <person name="Zhang R."/>
            <person name="Pan Y."/>
            <person name="Wang J."/>
            <person name="Ma R."/>
            <person name="Yu S."/>
        </authorList>
    </citation>
    <scope>NUCLEOTIDE SEQUENCE</scope>
    <source>
        <strain evidence="11">LA-IB0</strain>
        <tissue evidence="11">Leaf</tissue>
    </source>
</reference>
<evidence type="ECO:0008006" key="13">
    <source>
        <dbReference type="Google" id="ProtNLM"/>
    </source>
</evidence>
<dbReference type="PANTHER" id="PTHR45618">
    <property type="entry name" value="MITOCHONDRIAL DICARBOXYLATE CARRIER-RELATED"/>
    <property type="match status" value="1"/>
</dbReference>
<dbReference type="PROSITE" id="PS50920">
    <property type="entry name" value="SOLCAR"/>
    <property type="match status" value="1"/>
</dbReference>
<feature type="transmembrane region" description="Helical" evidence="10">
    <location>
        <begin position="209"/>
        <end position="229"/>
    </location>
</feature>
<dbReference type="EMBL" id="WHWC01000002">
    <property type="protein sequence ID" value="KAG8387374.1"/>
    <property type="molecule type" value="Genomic_DNA"/>
</dbReference>
<evidence type="ECO:0000256" key="10">
    <source>
        <dbReference type="SAM" id="Phobius"/>
    </source>
</evidence>
<dbReference type="AlphaFoldDB" id="A0AAV6XX75"/>
<dbReference type="GO" id="GO:0016020">
    <property type="term" value="C:membrane"/>
    <property type="evidence" value="ECO:0007669"/>
    <property type="project" value="UniProtKB-SubCell"/>
</dbReference>
<proteinExistence type="inferred from homology"/>
<evidence type="ECO:0000256" key="5">
    <source>
        <dbReference type="ARBA" id="ARBA00022737"/>
    </source>
</evidence>
<keyword evidence="5" id="KW-0677">Repeat</keyword>
<evidence type="ECO:0000313" key="11">
    <source>
        <dbReference type="EMBL" id="KAG8387374.1"/>
    </source>
</evidence>
<accession>A0AAV6XX75</accession>